<evidence type="ECO:0000313" key="2">
    <source>
        <dbReference type="Proteomes" id="UP000050443"/>
    </source>
</evidence>
<name>A0A0N8VLR7_9FLAO</name>
<evidence type="ECO:0000313" key="1">
    <source>
        <dbReference type="EMBL" id="KQB37276.1"/>
    </source>
</evidence>
<sequence>MNNFYLYRFVYDKQNQNQDACPCSATVIFCPGESIDKNNLQIEIKLFYQKNHHTDEIYVIGGRNIKNEMTKIFKTERDEVFQHLHKADKDFLDHNLHLIIYDKNGVLKNGKNKLDDEIQDRLLNEGLQHIFLTRGGFVESKGAHHFVFPSGKHCNKFLRTGNILLHTSEIYFIAFTLLRFYNEEKHTQIYCDTSSINTIAFALLELKRRLIEDNSFKPVPIESFSSYEGLQDSKNKYFANSLILISASTSGNILDKIKKANKLAKKQNMIILFFLGSRDAYETNSEQILCNLTHSDQNTNGIHYYKTFDESNCEHCQSGSFPVNVLGDVFLLEKPKVNLITLGVKDSPKDLARFVKEFKSIQYNTKNIFKVSYKENERETNIKYEIYFDFYQVLNSLESYKDFSKKIDDYINQYIPSNTKYLIYLNDKGSELLANLIFEKIKINYNEDNLPVRISQDKINEIESSKIGAAVVVASCISNGKNLLYISRSLRTNDNLRIIYFIALTRTKNEEQLNFLKSNLKQGGYGNETNSFVNVYNFYMINNSVDTTWINEIVFLQRIKEYYDRSNGDDESIQKFLDNRISEIEEASGDESKGLTDNLFYPEIIKGERQRLRKNFAFLSFSDLSQADVYFTIGSIINNLRNSSDLSRSLIQTEYVRNILEPGNFNRFNDGVIQSSILRLATKNELSYHLEYDISKNMFDILSIMIKNYQTTQAEALFEFLYALTTQKMTLKKPHLEKICGLIKENIKHNVYHLFVDYIENEILKTA</sequence>
<dbReference type="AlphaFoldDB" id="A0A0N8VLR7"/>
<protein>
    <submittedName>
        <fullName evidence="1">Putative phage-like protein</fullName>
    </submittedName>
</protein>
<organism evidence="1 2">
    <name type="scientific">Flavobacterium aquidurense</name>
    <dbReference type="NCBI Taxonomy" id="362413"/>
    <lineage>
        <taxon>Bacteria</taxon>
        <taxon>Pseudomonadati</taxon>
        <taxon>Bacteroidota</taxon>
        <taxon>Flavobacteriia</taxon>
        <taxon>Flavobacteriales</taxon>
        <taxon>Flavobacteriaceae</taxon>
        <taxon>Flavobacterium</taxon>
    </lineage>
</organism>
<dbReference type="Proteomes" id="UP000050443">
    <property type="component" value="Unassembled WGS sequence"/>
</dbReference>
<dbReference type="EMBL" id="JRLF01000015">
    <property type="protein sequence ID" value="KQB37276.1"/>
    <property type="molecule type" value="Genomic_DNA"/>
</dbReference>
<dbReference type="OrthoDB" id="791936at2"/>
<gene>
    <name evidence="1" type="ORF">RC62_2442</name>
</gene>
<dbReference type="RefSeq" id="WP_055098012.1">
    <property type="nucleotide sequence ID" value="NZ_JRLF01000015.1"/>
</dbReference>
<accession>A0A0N8VLR7</accession>
<proteinExistence type="predicted"/>
<reference evidence="1 2" key="1">
    <citation type="submission" date="2014-09" db="EMBL/GenBank/DDBJ databases">
        <title>Genome sequence of Flavobacterium aquidurense RC62.</title>
        <authorList>
            <person name="Kim J.F."/>
            <person name="Kwak M.-J."/>
        </authorList>
    </citation>
    <scope>NUCLEOTIDE SEQUENCE [LARGE SCALE GENOMIC DNA]</scope>
    <source>
        <strain evidence="1 2">RC62</strain>
    </source>
</reference>
<dbReference type="PATRIC" id="fig|362413.3.peg.2386"/>
<comment type="caution">
    <text evidence="1">The sequence shown here is derived from an EMBL/GenBank/DDBJ whole genome shotgun (WGS) entry which is preliminary data.</text>
</comment>
<dbReference type="STRING" id="362413.RC62_2442"/>